<gene>
    <name evidence="1" type="ORF">RsY01_50</name>
</gene>
<sequence>MKQNHILQLDAKNAFTYQLPINPMIDLVDQYLFEAKLLNDYDCLLITEFVDQELLYRHRQAILHFLNSQKIVIFCGQLFRDFIPGATLFMPKAIKAHQDYNLYITPESEIFKSVKVDELNYRRGVAGFNARGYHRPAETAEIQLTFKSGEVVTYIDRTTTPGTILMHAGRNLFGYQGENKSTDQISQNTLAWVNQEILKLKGGLK</sequence>
<accession>A0A224X9U4</accession>
<dbReference type="EMBL" id="BEDT01000001">
    <property type="protein sequence ID" value="GAX46471.1"/>
    <property type="molecule type" value="Genomic_DNA"/>
</dbReference>
<dbReference type="Proteomes" id="UP000218689">
    <property type="component" value="Unassembled WGS sequence"/>
</dbReference>
<proteinExistence type="predicted"/>
<organism evidence="1 2">
    <name type="scientific">Pseudolactococcus reticulitermitis</name>
    <dbReference type="NCBI Taxonomy" id="2025039"/>
    <lineage>
        <taxon>Bacteria</taxon>
        <taxon>Bacillati</taxon>
        <taxon>Bacillota</taxon>
        <taxon>Bacilli</taxon>
        <taxon>Lactobacillales</taxon>
        <taxon>Streptococcaceae</taxon>
        <taxon>Pseudolactococcus</taxon>
    </lineage>
</organism>
<name>A0A224X9U4_9LACT</name>
<keyword evidence="2" id="KW-1185">Reference proteome</keyword>
<evidence type="ECO:0000313" key="1">
    <source>
        <dbReference type="EMBL" id="GAX46471.1"/>
    </source>
</evidence>
<evidence type="ECO:0000313" key="2">
    <source>
        <dbReference type="Proteomes" id="UP000218689"/>
    </source>
</evidence>
<comment type="caution">
    <text evidence="1">The sequence shown here is derived from an EMBL/GenBank/DDBJ whole genome shotgun (WGS) entry which is preliminary data.</text>
</comment>
<dbReference type="RefSeq" id="WP_094783565.1">
    <property type="nucleotide sequence ID" value="NZ_BEDT01000001.1"/>
</dbReference>
<dbReference type="AlphaFoldDB" id="A0A224X9U4"/>
<protein>
    <recommendedName>
        <fullName evidence="3">Phosphate starvation-inducible protein PhoH</fullName>
    </recommendedName>
</protein>
<evidence type="ECO:0008006" key="3">
    <source>
        <dbReference type="Google" id="ProtNLM"/>
    </source>
</evidence>
<reference evidence="2" key="1">
    <citation type="submission" date="2017-08" db="EMBL/GenBank/DDBJ databases">
        <title>Draft genome sequence of Lactococcus sp. strain Rs-Y01, isolated from the gut of the lower termite Reticulitermes speratus.</title>
        <authorList>
            <person name="Ohkuma M."/>
            <person name="Yuki M."/>
        </authorList>
    </citation>
    <scope>NUCLEOTIDE SEQUENCE [LARGE SCALE GENOMIC DNA]</scope>
    <source>
        <strain evidence="2">Rs-Y01</strain>
    </source>
</reference>
<dbReference type="OrthoDB" id="2583792at2"/>